<protein>
    <submittedName>
        <fullName evidence="2">Uncharacterized protein</fullName>
    </submittedName>
</protein>
<proteinExistence type="predicted"/>
<organism evidence="2 3">
    <name type="scientific">Stylosanthes scabra</name>
    <dbReference type="NCBI Taxonomy" id="79078"/>
    <lineage>
        <taxon>Eukaryota</taxon>
        <taxon>Viridiplantae</taxon>
        <taxon>Streptophyta</taxon>
        <taxon>Embryophyta</taxon>
        <taxon>Tracheophyta</taxon>
        <taxon>Spermatophyta</taxon>
        <taxon>Magnoliopsida</taxon>
        <taxon>eudicotyledons</taxon>
        <taxon>Gunneridae</taxon>
        <taxon>Pentapetalae</taxon>
        <taxon>rosids</taxon>
        <taxon>fabids</taxon>
        <taxon>Fabales</taxon>
        <taxon>Fabaceae</taxon>
        <taxon>Papilionoideae</taxon>
        <taxon>50 kb inversion clade</taxon>
        <taxon>dalbergioids sensu lato</taxon>
        <taxon>Dalbergieae</taxon>
        <taxon>Pterocarpus clade</taxon>
        <taxon>Stylosanthes</taxon>
    </lineage>
</organism>
<accession>A0ABU6R9I7</accession>
<dbReference type="Proteomes" id="UP001341840">
    <property type="component" value="Unassembled WGS sequence"/>
</dbReference>
<name>A0ABU6R9I7_9FABA</name>
<dbReference type="EMBL" id="JASCZI010030279">
    <property type="protein sequence ID" value="MED6120524.1"/>
    <property type="molecule type" value="Genomic_DNA"/>
</dbReference>
<comment type="caution">
    <text evidence="2">The sequence shown here is derived from an EMBL/GenBank/DDBJ whole genome shotgun (WGS) entry which is preliminary data.</text>
</comment>
<sequence>MPRKGLDGVEFHPPNHVFIIWPVKTLSYLKKIVLRNMRLPERILIIRMAYRFLIVLPDRSCRYRVFWLSNGEHVQGMFASHGRILPDQILNTRTATPGAGPSDPAPEVDVPMMTDLVDVVPPRNISKSLSSATRILVTLRGAISDSGMMSLSPLHHGTHGGEELQHKAGRIVQGLGVRRLSGFNRQSSKRKWRKERKERKDRNKT</sequence>
<feature type="region of interest" description="Disordered" evidence="1">
    <location>
        <begin position="177"/>
        <end position="205"/>
    </location>
</feature>
<evidence type="ECO:0000313" key="2">
    <source>
        <dbReference type="EMBL" id="MED6120524.1"/>
    </source>
</evidence>
<evidence type="ECO:0000256" key="1">
    <source>
        <dbReference type="SAM" id="MobiDB-lite"/>
    </source>
</evidence>
<feature type="compositionally biased region" description="Basic residues" evidence="1">
    <location>
        <begin position="187"/>
        <end position="197"/>
    </location>
</feature>
<evidence type="ECO:0000313" key="3">
    <source>
        <dbReference type="Proteomes" id="UP001341840"/>
    </source>
</evidence>
<reference evidence="2 3" key="1">
    <citation type="journal article" date="2023" name="Plants (Basel)">
        <title>Bridging the Gap: Combining Genomics and Transcriptomics Approaches to Understand Stylosanthes scabra, an Orphan Legume from the Brazilian Caatinga.</title>
        <authorList>
            <person name="Ferreira-Neto J.R.C."/>
            <person name="da Silva M.D."/>
            <person name="Binneck E."/>
            <person name="de Melo N.F."/>
            <person name="da Silva R.H."/>
            <person name="de Melo A.L.T.M."/>
            <person name="Pandolfi V."/>
            <person name="Bustamante F.O."/>
            <person name="Brasileiro-Vidal A.C."/>
            <person name="Benko-Iseppon A.M."/>
        </authorList>
    </citation>
    <scope>NUCLEOTIDE SEQUENCE [LARGE SCALE GENOMIC DNA]</scope>
    <source>
        <tissue evidence="2">Leaves</tissue>
    </source>
</reference>
<keyword evidence="3" id="KW-1185">Reference proteome</keyword>
<gene>
    <name evidence="2" type="ORF">PIB30_021530</name>
</gene>